<gene>
    <name evidence="1" type="ORF">LCGC14_2271460</name>
</gene>
<proteinExistence type="predicted"/>
<organism evidence="1">
    <name type="scientific">marine sediment metagenome</name>
    <dbReference type="NCBI Taxonomy" id="412755"/>
    <lineage>
        <taxon>unclassified sequences</taxon>
        <taxon>metagenomes</taxon>
        <taxon>ecological metagenomes</taxon>
    </lineage>
</organism>
<feature type="non-terminal residue" evidence="1">
    <location>
        <position position="474"/>
    </location>
</feature>
<reference evidence="1" key="1">
    <citation type="journal article" date="2015" name="Nature">
        <title>Complex archaea that bridge the gap between prokaryotes and eukaryotes.</title>
        <authorList>
            <person name="Spang A."/>
            <person name="Saw J.H."/>
            <person name="Jorgensen S.L."/>
            <person name="Zaremba-Niedzwiedzka K."/>
            <person name="Martijn J."/>
            <person name="Lind A.E."/>
            <person name="van Eijk R."/>
            <person name="Schleper C."/>
            <person name="Guy L."/>
            <person name="Ettema T.J."/>
        </authorList>
    </citation>
    <scope>NUCLEOTIDE SEQUENCE</scope>
</reference>
<protein>
    <submittedName>
        <fullName evidence="1">Uncharacterized protein</fullName>
    </submittedName>
</protein>
<evidence type="ECO:0000313" key="1">
    <source>
        <dbReference type="EMBL" id="KKL53834.1"/>
    </source>
</evidence>
<name>A0A0F9CX38_9ZZZZ</name>
<dbReference type="AlphaFoldDB" id="A0A0F9CX38"/>
<accession>A0A0F9CX38</accession>
<sequence length="474" mass="52965">MAIPGEAFVGGDLERLKGGLLVQLAHAKNYWRPLHLRMDNWLNMYLMLDVIQQSKPIGVARRYVSNDPRTGPDAALAILTRNPIPWRIPLTNAEDENADQRREIGQIERTLQGFNYDLDELFSMRLQAPLWKQIFTQALLRGWVWGKFHITTEALKYRNSPLIAEIYDARTVYPNPDQWGLNHVFIEKSTNLGDLVASYPHIYGDRVNKANYDPNTPAAKIEFWSNDRDERKGVNAVLGQVGIPAQAGTTTSTAIGKSIGSDAEWIIPPFFHGYSYDELPVVGVPVNGLHVQHKPELLGPLETRLQERADLLAMQSASWQGPNTNVAEMGRSILSAVEEQVPQYNELIATIFQHFSIGTYGTWVFKTPTGELPEFHPGIESRIALTPQESLERIAPEPISPDAYRLVQLIQDERQKGVLSNILHSVQPFEGTGVLFQQMTNAALNAIEPFHSGGVQFGTRMGTSILGQLKKAGS</sequence>
<dbReference type="EMBL" id="LAZR01031410">
    <property type="protein sequence ID" value="KKL53834.1"/>
    <property type="molecule type" value="Genomic_DNA"/>
</dbReference>
<comment type="caution">
    <text evidence="1">The sequence shown here is derived from an EMBL/GenBank/DDBJ whole genome shotgun (WGS) entry which is preliminary data.</text>
</comment>